<feature type="chain" id="PRO_5020041744" evidence="1">
    <location>
        <begin position="19"/>
        <end position="106"/>
    </location>
</feature>
<protein>
    <submittedName>
        <fullName evidence="2">Putative secreted protein</fullName>
    </submittedName>
</protein>
<evidence type="ECO:0000256" key="1">
    <source>
        <dbReference type="SAM" id="SignalP"/>
    </source>
</evidence>
<dbReference type="EMBL" id="GHJT01001924">
    <property type="protein sequence ID" value="MOY35895.1"/>
    <property type="molecule type" value="Transcribed_RNA"/>
</dbReference>
<organism evidence="2">
    <name type="scientific">Ixodes scapularis</name>
    <name type="common">Black-legged tick</name>
    <name type="synonym">Deer tick</name>
    <dbReference type="NCBI Taxonomy" id="6945"/>
    <lineage>
        <taxon>Eukaryota</taxon>
        <taxon>Metazoa</taxon>
        <taxon>Ecdysozoa</taxon>
        <taxon>Arthropoda</taxon>
        <taxon>Chelicerata</taxon>
        <taxon>Arachnida</taxon>
        <taxon>Acari</taxon>
        <taxon>Parasitiformes</taxon>
        <taxon>Ixodida</taxon>
        <taxon>Ixodoidea</taxon>
        <taxon>Ixodidae</taxon>
        <taxon>Ixodinae</taxon>
        <taxon>Ixodes</taxon>
    </lineage>
</organism>
<reference evidence="2" key="1">
    <citation type="submission" date="2019-04" db="EMBL/GenBank/DDBJ databases">
        <title>An insight into the mialome of Ixodes scapularis.</title>
        <authorList>
            <person name="Ribeiro J.M."/>
            <person name="Mather T.N."/>
            <person name="Karim S."/>
        </authorList>
    </citation>
    <scope>NUCLEOTIDE SEQUENCE</scope>
</reference>
<name>A0A4D5RFP0_IXOSC</name>
<proteinExistence type="predicted"/>
<sequence length="106" mass="11416">MNLAVLSPGLLLFVNLLSYPSPHSFLNNVLEEFHVTRSLGKGTGTGFATPCIHKQYADVNIRSPAILIKLPLSMSKATSANTDTGRVSTVTAEACFLLETTTSRCF</sequence>
<evidence type="ECO:0000313" key="2">
    <source>
        <dbReference type="EMBL" id="MOY35895.1"/>
    </source>
</evidence>
<feature type="signal peptide" evidence="1">
    <location>
        <begin position="1"/>
        <end position="18"/>
    </location>
</feature>
<keyword evidence="1" id="KW-0732">Signal</keyword>
<accession>A0A4D5RFP0</accession>
<dbReference type="AlphaFoldDB" id="A0A4D5RFP0"/>